<feature type="domain" description="ABC transmembrane type-1" evidence="9">
    <location>
        <begin position="23"/>
        <end position="220"/>
    </location>
</feature>
<dbReference type="EMBL" id="CP039690">
    <property type="protein sequence ID" value="QCI66990.1"/>
    <property type="molecule type" value="Genomic_DNA"/>
</dbReference>
<gene>
    <name evidence="10" type="ORF">E8M01_23740</name>
</gene>
<organism evidence="10 11">
    <name type="scientific">Phreatobacter stygius</name>
    <dbReference type="NCBI Taxonomy" id="1940610"/>
    <lineage>
        <taxon>Bacteria</taxon>
        <taxon>Pseudomonadati</taxon>
        <taxon>Pseudomonadota</taxon>
        <taxon>Alphaproteobacteria</taxon>
        <taxon>Hyphomicrobiales</taxon>
        <taxon>Phreatobacteraceae</taxon>
        <taxon>Phreatobacter</taxon>
    </lineage>
</organism>
<dbReference type="AlphaFoldDB" id="A0A4D7B932"/>
<dbReference type="Gene3D" id="1.10.3720.10">
    <property type="entry name" value="MetI-like"/>
    <property type="match status" value="1"/>
</dbReference>
<dbReference type="InterPro" id="IPR010065">
    <property type="entry name" value="AA_ABC_transptr_permease_3TM"/>
</dbReference>
<dbReference type="KEGG" id="pstg:E8M01_23740"/>
<proteinExistence type="inferred from homology"/>
<keyword evidence="7 8" id="KW-0472">Membrane</keyword>
<feature type="transmembrane region" description="Helical" evidence="8">
    <location>
        <begin position="20"/>
        <end position="47"/>
    </location>
</feature>
<comment type="similarity">
    <text evidence="2">Belongs to the binding-protein-dependent transport system permease family. HisMQ subfamily.</text>
</comment>
<accession>A0A4D7B932</accession>
<evidence type="ECO:0000313" key="10">
    <source>
        <dbReference type="EMBL" id="QCI66990.1"/>
    </source>
</evidence>
<evidence type="ECO:0000313" key="11">
    <source>
        <dbReference type="Proteomes" id="UP000298781"/>
    </source>
</evidence>
<evidence type="ECO:0000256" key="2">
    <source>
        <dbReference type="ARBA" id="ARBA00010072"/>
    </source>
</evidence>
<comment type="subcellular location">
    <subcellularLocation>
        <location evidence="1">Cell inner membrane</location>
        <topology evidence="1">Multi-pass membrane protein</topology>
    </subcellularLocation>
    <subcellularLocation>
        <location evidence="8">Cell membrane</location>
        <topology evidence="8">Multi-pass membrane protein</topology>
    </subcellularLocation>
</comment>
<dbReference type="GO" id="GO:0006865">
    <property type="term" value="P:amino acid transport"/>
    <property type="evidence" value="ECO:0007669"/>
    <property type="project" value="TreeGrafter"/>
</dbReference>
<feature type="transmembrane region" description="Helical" evidence="8">
    <location>
        <begin position="201"/>
        <end position="223"/>
    </location>
</feature>
<dbReference type="GO" id="GO:0043190">
    <property type="term" value="C:ATP-binding cassette (ABC) transporter complex"/>
    <property type="evidence" value="ECO:0007669"/>
    <property type="project" value="InterPro"/>
</dbReference>
<feature type="transmembrane region" description="Helical" evidence="8">
    <location>
        <begin position="68"/>
        <end position="86"/>
    </location>
</feature>
<keyword evidence="11" id="KW-1185">Reference proteome</keyword>
<evidence type="ECO:0000256" key="5">
    <source>
        <dbReference type="ARBA" id="ARBA00022692"/>
    </source>
</evidence>
<protein>
    <submittedName>
        <fullName evidence="10">Amino acid ABC transporter permease</fullName>
    </submittedName>
</protein>
<evidence type="ECO:0000256" key="7">
    <source>
        <dbReference type="ARBA" id="ARBA00023136"/>
    </source>
</evidence>
<dbReference type="Pfam" id="PF00528">
    <property type="entry name" value="BPD_transp_1"/>
    <property type="match status" value="1"/>
</dbReference>
<dbReference type="PANTHER" id="PTHR30614:SF47">
    <property type="entry name" value="ABC TRANSPORTER PERMEASE"/>
    <property type="match status" value="1"/>
</dbReference>
<evidence type="ECO:0000256" key="1">
    <source>
        <dbReference type="ARBA" id="ARBA00004429"/>
    </source>
</evidence>
<keyword evidence="6 8" id="KW-1133">Transmembrane helix</keyword>
<feature type="transmembrane region" description="Helical" evidence="8">
    <location>
        <begin position="138"/>
        <end position="159"/>
    </location>
</feature>
<evidence type="ECO:0000256" key="3">
    <source>
        <dbReference type="ARBA" id="ARBA00022448"/>
    </source>
</evidence>
<evidence type="ECO:0000256" key="6">
    <source>
        <dbReference type="ARBA" id="ARBA00022989"/>
    </source>
</evidence>
<dbReference type="InterPro" id="IPR000515">
    <property type="entry name" value="MetI-like"/>
</dbReference>
<keyword evidence="4" id="KW-1003">Cell membrane</keyword>
<reference evidence="10 11" key="1">
    <citation type="submission" date="2019-04" db="EMBL/GenBank/DDBJ databases">
        <title>Phreatobacter aquaticus sp. nov.</title>
        <authorList>
            <person name="Choi A."/>
        </authorList>
    </citation>
    <scope>NUCLEOTIDE SEQUENCE [LARGE SCALE GENOMIC DNA]</scope>
    <source>
        <strain evidence="10 11">KCTC 52518</strain>
    </source>
</reference>
<dbReference type="PROSITE" id="PS50928">
    <property type="entry name" value="ABC_TM1"/>
    <property type="match status" value="1"/>
</dbReference>
<sequence length="232" mass="25899">MGYVFDLGAVLSGQYLNWFLIGIATTLALTAAAWCLAMTVGILLTLVRMIPFRPFEWFVALYVEYHRNVPLLVQIFVWYFGVPSLLPRWARLWINAHHGEFLLATVALGLAAAAYVAEDLRSGIRSIPKTQYEAARSIGFGYLGAMGYIVLPQALRIVIPPLINQTLLLFKNTSLAMAIGVGELTYRTREVESYTFKTFEAFAVATAVYLAVSFCIMALGDFADRRLKLEAR</sequence>
<dbReference type="InterPro" id="IPR035906">
    <property type="entry name" value="MetI-like_sf"/>
</dbReference>
<dbReference type="CDD" id="cd06261">
    <property type="entry name" value="TM_PBP2"/>
    <property type="match status" value="1"/>
</dbReference>
<dbReference type="InterPro" id="IPR043429">
    <property type="entry name" value="ArtM/GltK/GlnP/TcyL/YhdX-like"/>
</dbReference>
<dbReference type="RefSeq" id="WP_136962428.1">
    <property type="nucleotide sequence ID" value="NZ_CP039690.1"/>
</dbReference>
<keyword evidence="5 8" id="KW-0812">Transmembrane</keyword>
<dbReference type="OrthoDB" id="7341446at2"/>
<feature type="transmembrane region" description="Helical" evidence="8">
    <location>
        <begin position="98"/>
        <end position="117"/>
    </location>
</feature>
<evidence type="ECO:0000256" key="4">
    <source>
        <dbReference type="ARBA" id="ARBA00022475"/>
    </source>
</evidence>
<keyword evidence="3 8" id="KW-0813">Transport</keyword>
<dbReference type="NCBIfam" id="TIGR01726">
    <property type="entry name" value="HEQRo_perm_3TM"/>
    <property type="match status" value="1"/>
</dbReference>
<evidence type="ECO:0000256" key="8">
    <source>
        <dbReference type="RuleBase" id="RU363032"/>
    </source>
</evidence>
<dbReference type="GO" id="GO:0022857">
    <property type="term" value="F:transmembrane transporter activity"/>
    <property type="evidence" value="ECO:0007669"/>
    <property type="project" value="InterPro"/>
</dbReference>
<dbReference type="SUPFAM" id="SSF161098">
    <property type="entry name" value="MetI-like"/>
    <property type="match status" value="1"/>
</dbReference>
<dbReference type="Proteomes" id="UP000298781">
    <property type="component" value="Chromosome"/>
</dbReference>
<name>A0A4D7B932_9HYPH</name>
<evidence type="ECO:0000259" key="9">
    <source>
        <dbReference type="PROSITE" id="PS50928"/>
    </source>
</evidence>
<dbReference type="PANTHER" id="PTHR30614">
    <property type="entry name" value="MEMBRANE COMPONENT OF AMINO ACID ABC TRANSPORTER"/>
    <property type="match status" value="1"/>
</dbReference>